<gene>
    <name evidence="8" type="ORF">GCM10009839_23930</name>
</gene>
<dbReference type="InterPro" id="IPR051533">
    <property type="entry name" value="WaaL-like"/>
</dbReference>
<evidence type="ECO:0000256" key="2">
    <source>
        <dbReference type="ARBA" id="ARBA00022692"/>
    </source>
</evidence>
<evidence type="ECO:0000256" key="4">
    <source>
        <dbReference type="ARBA" id="ARBA00023136"/>
    </source>
</evidence>
<reference evidence="9" key="1">
    <citation type="journal article" date="2019" name="Int. J. Syst. Evol. Microbiol.">
        <title>The Global Catalogue of Microorganisms (GCM) 10K type strain sequencing project: providing services to taxonomists for standard genome sequencing and annotation.</title>
        <authorList>
            <consortium name="The Broad Institute Genomics Platform"/>
            <consortium name="The Broad Institute Genome Sequencing Center for Infectious Disease"/>
            <person name="Wu L."/>
            <person name="Ma J."/>
        </authorList>
    </citation>
    <scope>NUCLEOTIDE SEQUENCE [LARGE SCALE GENOMIC DNA]</scope>
    <source>
        <strain evidence="9">JCM 16014</strain>
    </source>
</reference>
<feature type="domain" description="O-antigen ligase-related" evidence="7">
    <location>
        <begin position="281"/>
        <end position="410"/>
    </location>
</feature>
<evidence type="ECO:0000256" key="6">
    <source>
        <dbReference type="SAM" id="Phobius"/>
    </source>
</evidence>
<evidence type="ECO:0000256" key="1">
    <source>
        <dbReference type="ARBA" id="ARBA00004141"/>
    </source>
</evidence>
<keyword evidence="9" id="KW-1185">Reference proteome</keyword>
<sequence>MSASAPSRVTREPRRVPGPRSGADLGPDTDPGTGPDPAPSSPDGPGPAGRRRLRQSKADATRWDATAVLTGYAFLIMLMPATETVANLGALGSPATMYSVMALLWFMAGRMTGHLRLDPGSSSVRKAMCLLMGVILISYVGVSGRVASGAEIQAADRALIIGLVWCGLVAMASAGITDRGRLDVLLRRLVLFGTVVAAMGILEFFTGFRLTEHIVLPGLQTNIMPGAGDRGGHLRAQGTTTQPLEFGAVIAVHLPFALQQAGDPARRLPGWRNNARRLAPVAIMIVSLPMTVSRTAIIGLVVTMAILMPSWPKERRRPAYFMALFGAAAVRVLVPGLMGTILVLFSSASGNSDNSTQARTKDYAGVAPYIKERLWFGRGPSTFIPALYRYTDNYYLLALVEIGVVGVAAVLVVYLTGIRAGRLGRRLSVDPAQRDLGQCFAAAFAVMLVISATFDTLSFPMLSGLFFLLLGCSGAYLGIARAEAAQREQRMSGA</sequence>
<dbReference type="PANTHER" id="PTHR37422">
    <property type="entry name" value="TEICHURONIC ACID BIOSYNTHESIS PROTEIN TUAE"/>
    <property type="match status" value="1"/>
</dbReference>
<evidence type="ECO:0000313" key="9">
    <source>
        <dbReference type="Proteomes" id="UP001500751"/>
    </source>
</evidence>
<protein>
    <recommendedName>
        <fullName evidence="7">O-antigen ligase-related domain-containing protein</fullName>
    </recommendedName>
</protein>
<comment type="subcellular location">
    <subcellularLocation>
        <location evidence="1">Membrane</location>
        <topology evidence="1">Multi-pass membrane protein</topology>
    </subcellularLocation>
</comment>
<feature type="transmembrane region" description="Helical" evidence="6">
    <location>
        <begin position="60"/>
        <end position="79"/>
    </location>
</feature>
<evidence type="ECO:0000256" key="5">
    <source>
        <dbReference type="SAM" id="MobiDB-lite"/>
    </source>
</evidence>
<keyword evidence="4 6" id="KW-0472">Membrane</keyword>
<evidence type="ECO:0000256" key="3">
    <source>
        <dbReference type="ARBA" id="ARBA00022989"/>
    </source>
</evidence>
<evidence type="ECO:0000313" key="8">
    <source>
        <dbReference type="EMBL" id="GAA2025134.1"/>
    </source>
</evidence>
<feature type="transmembrane region" description="Helical" evidence="6">
    <location>
        <begin position="319"/>
        <end position="345"/>
    </location>
</feature>
<comment type="caution">
    <text evidence="8">The sequence shown here is derived from an EMBL/GenBank/DDBJ whole genome shotgun (WGS) entry which is preliminary data.</text>
</comment>
<feature type="transmembrane region" description="Helical" evidence="6">
    <location>
        <begin position="85"/>
        <end position="106"/>
    </location>
</feature>
<accession>A0ABN2U0K0</accession>
<dbReference type="InterPro" id="IPR007016">
    <property type="entry name" value="O-antigen_ligase-rel_domated"/>
</dbReference>
<feature type="region of interest" description="Disordered" evidence="5">
    <location>
        <begin position="1"/>
        <end position="59"/>
    </location>
</feature>
<keyword evidence="2 6" id="KW-0812">Transmembrane</keyword>
<feature type="transmembrane region" description="Helical" evidence="6">
    <location>
        <begin position="189"/>
        <end position="208"/>
    </location>
</feature>
<dbReference type="RefSeq" id="WP_344665601.1">
    <property type="nucleotide sequence ID" value="NZ_BAAAQN010000010.1"/>
</dbReference>
<keyword evidence="3 6" id="KW-1133">Transmembrane helix</keyword>
<proteinExistence type="predicted"/>
<feature type="transmembrane region" description="Helical" evidence="6">
    <location>
        <begin position="436"/>
        <end position="454"/>
    </location>
</feature>
<feature type="compositionally biased region" description="Pro residues" evidence="5">
    <location>
        <begin position="34"/>
        <end position="45"/>
    </location>
</feature>
<evidence type="ECO:0000259" key="7">
    <source>
        <dbReference type="Pfam" id="PF04932"/>
    </source>
</evidence>
<dbReference type="PANTHER" id="PTHR37422:SF13">
    <property type="entry name" value="LIPOPOLYSACCHARIDE BIOSYNTHESIS PROTEIN PA4999-RELATED"/>
    <property type="match status" value="1"/>
</dbReference>
<feature type="compositionally biased region" description="Low complexity" evidence="5">
    <location>
        <begin position="22"/>
        <end position="33"/>
    </location>
</feature>
<feature type="transmembrane region" description="Helical" evidence="6">
    <location>
        <begin position="281"/>
        <end position="307"/>
    </location>
</feature>
<name>A0ABN2U0K0_9ACTN</name>
<dbReference type="EMBL" id="BAAAQN010000010">
    <property type="protein sequence ID" value="GAA2025134.1"/>
    <property type="molecule type" value="Genomic_DNA"/>
</dbReference>
<feature type="transmembrane region" description="Helical" evidence="6">
    <location>
        <begin position="158"/>
        <end position="177"/>
    </location>
</feature>
<feature type="transmembrane region" description="Helical" evidence="6">
    <location>
        <begin position="394"/>
        <end position="415"/>
    </location>
</feature>
<dbReference type="Pfam" id="PF04932">
    <property type="entry name" value="Wzy_C"/>
    <property type="match status" value="1"/>
</dbReference>
<feature type="transmembrane region" description="Helical" evidence="6">
    <location>
        <begin position="127"/>
        <end position="146"/>
    </location>
</feature>
<dbReference type="Proteomes" id="UP001500751">
    <property type="component" value="Unassembled WGS sequence"/>
</dbReference>
<feature type="transmembrane region" description="Helical" evidence="6">
    <location>
        <begin position="460"/>
        <end position="480"/>
    </location>
</feature>
<organism evidence="8 9">
    <name type="scientific">Catenulispora yoronensis</name>
    <dbReference type="NCBI Taxonomy" id="450799"/>
    <lineage>
        <taxon>Bacteria</taxon>
        <taxon>Bacillati</taxon>
        <taxon>Actinomycetota</taxon>
        <taxon>Actinomycetes</taxon>
        <taxon>Catenulisporales</taxon>
        <taxon>Catenulisporaceae</taxon>
        <taxon>Catenulispora</taxon>
    </lineage>
</organism>